<evidence type="ECO:0000313" key="2">
    <source>
        <dbReference type="Proteomes" id="UP000673383"/>
    </source>
</evidence>
<gene>
    <name evidence="1" type="ORF">JOH49_007154</name>
</gene>
<name>A0A8I1YFT1_BRAEL</name>
<protein>
    <submittedName>
        <fullName evidence="1">Uncharacterized protein</fullName>
    </submittedName>
</protein>
<dbReference type="AlphaFoldDB" id="A0A8I1YFT1"/>
<dbReference type="RefSeq" id="WP_209945131.1">
    <property type="nucleotide sequence ID" value="NZ_JAFICZ010000001.1"/>
</dbReference>
<proteinExistence type="predicted"/>
<accession>A0A8I1YFT1</accession>
<evidence type="ECO:0000313" key="1">
    <source>
        <dbReference type="EMBL" id="MBP1297401.1"/>
    </source>
</evidence>
<dbReference type="Proteomes" id="UP000673383">
    <property type="component" value="Unassembled WGS sequence"/>
</dbReference>
<organism evidence="1 2">
    <name type="scientific">Bradyrhizobium elkanii</name>
    <dbReference type="NCBI Taxonomy" id="29448"/>
    <lineage>
        <taxon>Bacteria</taxon>
        <taxon>Pseudomonadati</taxon>
        <taxon>Pseudomonadota</taxon>
        <taxon>Alphaproteobacteria</taxon>
        <taxon>Hyphomicrobiales</taxon>
        <taxon>Nitrobacteraceae</taxon>
        <taxon>Bradyrhizobium</taxon>
    </lineage>
</organism>
<dbReference type="EMBL" id="JAFICZ010000001">
    <property type="protein sequence ID" value="MBP1297401.1"/>
    <property type="molecule type" value="Genomic_DNA"/>
</dbReference>
<sequence length="212" mass="22974">MRGRTWFSAGAINRHLVYFNDDEASDLSEVPKPSLRLLQAQGLVTATQAPMSGGGFKRVWHLPEVVAASILENFKRASGTDYRTAAAILQNCSLATRALFAASCSLTGEVTETPIFAPSLLVVENALVAIRADATTRDILSRALDKTAAVKALKFDCDLALIAIKDGDAWEPITARTLRAANKKLLSARFSTSVHLGNLFRDLEVKSTEIRT</sequence>
<reference evidence="1" key="1">
    <citation type="submission" date="2021-02" db="EMBL/GenBank/DDBJ databases">
        <title>Genomic Encyclopedia of Type Strains, Phase IV (KMG-V): Genome sequencing to study the core and pangenomes of soil and plant-associated prokaryotes.</title>
        <authorList>
            <person name="Whitman W."/>
        </authorList>
    </citation>
    <scope>NUCLEOTIDE SEQUENCE</scope>
    <source>
        <strain evidence="1">USDA 406</strain>
    </source>
</reference>
<comment type="caution">
    <text evidence="1">The sequence shown here is derived from an EMBL/GenBank/DDBJ whole genome shotgun (WGS) entry which is preliminary data.</text>
</comment>